<dbReference type="PANTHER" id="PTHR34064">
    <property type="entry name" value="OS04G0672300 PROTEIN"/>
    <property type="match status" value="1"/>
</dbReference>
<dbReference type="AlphaFoldDB" id="A0AAN8YY30"/>
<feature type="compositionally biased region" description="Polar residues" evidence="1">
    <location>
        <begin position="125"/>
        <end position="147"/>
    </location>
</feature>
<evidence type="ECO:0000256" key="2">
    <source>
        <dbReference type="SAM" id="Phobius"/>
    </source>
</evidence>
<evidence type="ECO:0000313" key="4">
    <source>
        <dbReference type="Proteomes" id="UP001370490"/>
    </source>
</evidence>
<keyword evidence="2" id="KW-0472">Membrane</keyword>
<gene>
    <name evidence="3" type="ORF">RJ641_018107</name>
</gene>
<organism evidence="3 4">
    <name type="scientific">Dillenia turbinata</name>
    <dbReference type="NCBI Taxonomy" id="194707"/>
    <lineage>
        <taxon>Eukaryota</taxon>
        <taxon>Viridiplantae</taxon>
        <taxon>Streptophyta</taxon>
        <taxon>Embryophyta</taxon>
        <taxon>Tracheophyta</taxon>
        <taxon>Spermatophyta</taxon>
        <taxon>Magnoliopsida</taxon>
        <taxon>eudicotyledons</taxon>
        <taxon>Gunneridae</taxon>
        <taxon>Pentapetalae</taxon>
        <taxon>Dilleniales</taxon>
        <taxon>Dilleniaceae</taxon>
        <taxon>Dillenia</taxon>
    </lineage>
</organism>
<comment type="caution">
    <text evidence="3">The sequence shown here is derived from an EMBL/GenBank/DDBJ whole genome shotgun (WGS) entry which is preliminary data.</text>
</comment>
<name>A0AAN8YY30_9MAGN</name>
<evidence type="ECO:0008006" key="5">
    <source>
        <dbReference type="Google" id="ProtNLM"/>
    </source>
</evidence>
<dbReference type="PANTHER" id="PTHR34064:SF4">
    <property type="entry name" value="PROTEIN, PUTATIVE-RELATED"/>
    <property type="match status" value="1"/>
</dbReference>
<accession>A0AAN8YY30</accession>
<reference evidence="3 4" key="1">
    <citation type="submission" date="2023-12" db="EMBL/GenBank/DDBJ databases">
        <title>A high-quality genome assembly for Dillenia turbinata (Dilleniales).</title>
        <authorList>
            <person name="Chanderbali A."/>
        </authorList>
    </citation>
    <scope>NUCLEOTIDE SEQUENCE [LARGE SCALE GENOMIC DNA]</scope>
    <source>
        <strain evidence="3">LSX21</strain>
        <tissue evidence="3">Leaf</tissue>
    </source>
</reference>
<dbReference type="Proteomes" id="UP001370490">
    <property type="component" value="Unassembled WGS sequence"/>
</dbReference>
<dbReference type="EMBL" id="JBAMMX010000023">
    <property type="protein sequence ID" value="KAK6917356.1"/>
    <property type="molecule type" value="Genomic_DNA"/>
</dbReference>
<proteinExistence type="predicted"/>
<feature type="region of interest" description="Disordered" evidence="1">
    <location>
        <begin position="125"/>
        <end position="160"/>
    </location>
</feature>
<feature type="compositionally biased region" description="Basic and acidic residues" evidence="1">
    <location>
        <begin position="69"/>
        <end position="84"/>
    </location>
</feature>
<keyword evidence="2" id="KW-1133">Transmembrane helix</keyword>
<feature type="transmembrane region" description="Helical" evidence="2">
    <location>
        <begin position="171"/>
        <end position="191"/>
    </location>
</feature>
<keyword evidence="2" id="KW-0812">Transmembrane</keyword>
<feature type="compositionally biased region" description="Low complexity" evidence="1">
    <location>
        <begin position="85"/>
        <end position="99"/>
    </location>
</feature>
<feature type="region of interest" description="Disordered" evidence="1">
    <location>
        <begin position="62"/>
        <end position="104"/>
    </location>
</feature>
<keyword evidence="4" id="KW-1185">Reference proteome</keyword>
<evidence type="ECO:0000256" key="1">
    <source>
        <dbReference type="SAM" id="MobiDB-lite"/>
    </source>
</evidence>
<evidence type="ECO:0000313" key="3">
    <source>
        <dbReference type="EMBL" id="KAK6917356.1"/>
    </source>
</evidence>
<sequence length="203" mass="21782">MVEIPKDLGYGSLSISCKPCGLEKMETQNSDQIIEKSDSFVIDIESINRDFISNSKIKRSLSRKGSLRSSERKTNSSAVSEKDTSTIISASSSPRAAASMNGASTPEKAVSPLAATAVAVRATNHPFNPQPQNQITITTSNGGTAATESRLGKKSSFKRSSSPWGVNPRRILLFFATLSSVGTILLIYFTLSMSKVDGDALDW</sequence>
<protein>
    <recommendedName>
        <fullName evidence="5">Transmembrane protein</fullName>
    </recommendedName>
</protein>